<gene>
    <name evidence="8" type="ORF">SK128_028538</name>
</gene>
<evidence type="ECO:0000313" key="9">
    <source>
        <dbReference type="Proteomes" id="UP001381693"/>
    </source>
</evidence>
<evidence type="ECO:0000256" key="2">
    <source>
        <dbReference type="ARBA" id="ARBA00022692"/>
    </source>
</evidence>
<keyword evidence="5" id="KW-0472">Membrane</keyword>
<dbReference type="GO" id="GO:0005640">
    <property type="term" value="C:nuclear outer membrane"/>
    <property type="evidence" value="ECO:0007669"/>
    <property type="project" value="TreeGrafter"/>
</dbReference>
<dbReference type="GO" id="GO:0005737">
    <property type="term" value="C:cytoplasm"/>
    <property type="evidence" value="ECO:0007669"/>
    <property type="project" value="TreeGrafter"/>
</dbReference>
<name>A0AAN9ADD7_HALRR</name>
<evidence type="ECO:0000256" key="3">
    <source>
        <dbReference type="ARBA" id="ARBA00022737"/>
    </source>
</evidence>
<evidence type="ECO:0000256" key="6">
    <source>
        <dbReference type="SAM" id="Coils"/>
    </source>
</evidence>
<organism evidence="8 9">
    <name type="scientific">Halocaridina rubra</name>
    <name type="common">Hawaiian red shrimp</name>
    <dbReference type="NCBI Taxonomy" id="373956"/>
    <lineage>
        <taxon>Eukaryota</taxon>
        <taxon>Metazoa</taxon>
        <taxon>Ecdysozoa</taxon>
        <taxon>Arthropoda</taxon>
        <taxon>Crustacea</taxon>
        <taxon>Multicrustacea</taxon>
        <taxon>Malacostraca</taxon>
        <taxon>Eumalacostraca</taxon>
        <taxon>Eucarida</taxon>
        <taxon>Decapoda</taxon>
        <taxon>Pleocyemata</taxon>
        <taxon>Caridea</taxon>
        <taxon>Atyoidea</taxon>
        <taxon>Atyidae</taxon>
        <taxon>Halocaridina</taxon>
    </lineage>
</organism>
<keyword evidence="2" id="KW-0812">Transmembrane</keyword>
<reference evidence="8 9" key="1">
    <citation type="submission" date="2023-11" db="EMBL/GenBank/DDBJ databases">
        <title>Halocaridina rubra genome assembly.</title>
        <authorList>
            <person name="Smith C."/>
        </authorList>
    </citation>
    <scope>NUCLEOTIDE SEQUENCE [LARGE SCALE GENOMIC DNA]</scope>
    <source>
        <strain evidence="8">EP-1</strain>
        <tissue evidence="8">Whole</tissue>
    </source>
</reference>
<evidence type="ECO:0000256" key="5">
    <source>
        <dbReference type="ARBA" id="ARBA00023136"/>
    </source>
</evidence>
<feature type="non-terminal residue" evidence="8">
    <location>
        <position position="956"/>
    </location>
</feature>
<comment type="subcellular location">
    <subcellularLocation>
        <location evidence="1">Membrane</location>
    </subcellularLocation>
</comment>
<evidence type="ECO:0000256" key="1">
    <source>
        <dbReference type="ARBA" id="ARBA00004370"/>
    </source>
</evidence>
<dbReference type="AlphaFoldDB" id="A0AAN9ADD7"/>
<feature type="coiled-coil region" evidence="6">
    <location>
        <begin position="749"/>
        <end position="803"/>
    </location>
</feature>
<dbReference type="InterPro" id="IPR052403">
    <property type="entry name" value="LINC-complex_assoc"/>
</dbReference>
<feature type="coiled-coil region" evidence="6">
    <location>
        <begin position="575"/>
        <end position="602"/>
    </location>
</feature>
<keyword evidence="4" id="KW-1133">Transmembrane helix</keyword>
<protein>
    <recommendedName>
        <fullName evidence="10">Muscle-specific protein 300</fullName>
    </recommendedName>
</protein>
<dbReference type="PANTHER" id="PTHR47535:SF1">
    <property type="entry name" value="NESPRIN-1"/>
    <property type="match status" value="1"/>
</dbReference>
<dbReference type="Gene3D" id="1.20.58.60">
    <property type="match status" value="2"/>
</dbReference>
<dbReference type="PANTHER" id="PTHR47535">
    <property type="entry name" value="MUSCLE-SPECIFIC PROTEIN 300 KDA, ISOFORM G"/>
    <property type="match status" value="1"/>
</dbReference>
<dbReference type="GO" id="GO:0007097">
    <property type="term" value="P:nuclear migration"/>
    <property type="evidence" value="ECO:0007669"/>
    <property type="project" value="TreeGrafter"/>
</dbReference>
<sequence>MTKAKEIDEDTVLLQTVEDLSYPSENMESQTEKSDSVNIYDKAMYDQSEVIALSSEVSEHDLKSLPVPVSDYKEHPKASAARLDIDEAVSVKDSPKSAVTEVTQEPTITTVISKDLIYNDGQPVDSEEVQKLQDKYDNECDHEPSKLESKQTIIESKFINKEVTLPHWESVEIKPVTEEPVNNEKISVHDEVFEQTRIHEVILRNAQENDPIIFSEPESSMSNNNIIGMYTDASIDGKPIESEEIIEDPDTEEILDSAQTEVKHETPEDNMKMMSEDLNKLPSDLPVHLKKLPPKEEVVAYSSTLIDDEDEQVCEGDTAIMNPEEESYPAEMDSQLQDAIKPENTALEPSSRVHYQQLYSRSYLRASVLLDKAMQRNHLLALLRSEWLRLLSQLQEEEEWTMTASEEVARLLSVSADTYECNTNACKECQDLLVESVTHEAHTGHLVEMVRKVGDTITCTHLETRVKAHHQKTTGLRQEVGQLLERLEELHVHWAAYQTQMDKLQEWCGQAKASLQEIDLTPQDQEKLKEQFNQIWNLKAQFDSQSVLLNECMNHFDKSVSLVNMTDESHQRHFLSQFKAEWVELENLLQEKEQELHRIQIKVVPVPQLLAETQDTLSSVEVSLQEIDTHVTSIQQLRDISEKYKILRIKILNSKDNLDHLTQVSSAEEEQDEVLLDTLGRLSLTCQELICTIQQRITSLEYVLDNVQKTVSRVERISLTMMHLESTLQRCQKVDKEGEQIIKGAIHSCKTIQEGLARAEEDIAKVKQTMETLKKDPHHPCHLVELETQIATLQERLKSISSCIKQTHSNLKGRLDVWQSFMSSSDAVDSFLQEVEDMMESALDLPSVNRHSLKNHVEELHNLQGSMNTNEKLLDMLKTQAVQVEKTKSVETQLTRWNSVSERIESVILRYETALKLWSRFVEVQEEVRTWVESKITLIVSLQSRGITIQERSKIQ</sequence>
<dbReference type="GO" id="GO:0034993">
    <property type="term" value="C:meiotic nuclear membrane microtubule tethering complex"/>
    <property type="evidence" value="ECO:0007669"/>
    <property type="project" value="TreeGrafter"/>
</dbReference>
<evidence type="ECO:0000256" key="4">
    <source>
        <dbReference type="ARBA" id="ARBA00022989"/>
    </source>
</evidence>
<comment type="caution">
    <text evidence="8">The sequence shown here is derived from an EMBL/GenBank/DDBJ whole genome shotgun (WGS) entry which is preliminary data.</text>
</comment>
<dbReference type="Proteomes" id="UP001381693">
    <property type="component" value="Unassembled WGS sequence"/>
</dbReference>
<keyword evidence="6" id="KW-0175">Coiled coil</keyword>
<proteinExistence type="predicted"/>
<evidence type="ECO:0000313" key="8">
    <source>
        <dbReference type="EMBL" id="KAK7082015.1"/>
    </source>
</evidence>
<feature type="region of interest" description="Disordered" evidence="7">
    <location>
        <begin position="16"/>
        <end position="35"/>
    </location>
</feature>
<keyword evidence="3" id="KW-0677">Repeat</keyword>
<dbReference type="SUPFAM" id="SSF46966">
    <property type="entry name" value="Spectrin repeat"/>
    <property type="match status" value="2"/>
</dbReference>
<dbReference type="EMBL" id="JAXCGZ010004265">
    <property type="protein sequence ID" value="KAK7082015.1"/>
    <property type="molecule type" value="Genomic_DNA"/>
</dbReference>
<keyword evidence="9" id="KW-1185">Reference proteome</keyword>
<dbReference type="GO" id="GO:0051015">
    <property type="term" value="F:actin filament binding"/>
    <property type="evidence" value="ECO:0007669"/>
    <property type="project" value="TreeGrafter"/>
</dbReference>
<accession>A0AAN9ADD7</accession>
<evidence type="ECO:0000256" key="7">
    <source>
        <dbReference type="SAM" id="MobiDB-lite"/>
    </source>
</evidence>
<evidence type="ECO:0008006" key="10">
    <source>
        <dbReference type="Google" id="ProtNLM"/>
    </source>
</evidence>